<evidence type="ECO:0000259" key="3">
    <source>
        <dbReference type="Pfam" id="PF00144"/>
    </source>
</evidence>
<evidence type="ECO:0000259" key="4">
    <source>
        <dbReference type="Pfam" id="PF11954"/>
    </source>
</evidence>
<dbReference type="InterPro" id="IPR050491">
    <property type="entry name" value="AmpC-like"/>
</dbReference>
<dbReference type="EMBL" id="CP040896">
    <property type="protein sequence ID" value="QDA58844.1"/>
    <property type="molecule type" value="Genomic_DNA"/>
</dbReference>
<gene>
    <name evidence="5" type="ORF">FHG12_01460</name>
</gene>
<dbReference type="InterPro" id="IPR012338">
    <property type="entry name" value="Beta-lactam/transpept-like"/>
</dbReference>
<protein>
    <submittedName>
        <fullName evidence="5">Serine hydrolase</fullName>
    </submittedName>
</protein>
<proteinExistence type="predicted"/>
<dbReference type="SUPFAM" id="SSF56601">
    <property type="entry name" value="beta-lactamase/transpeptidase-like"/>
    <property type="match status" value="1"/>
</dbReference>
<evidence type="ECO:0000256" key="1">
    <source>
        <dbReference type="ARBA" id="ARBA00004370"/>
    </source>
</evidence>
<dbReference type="InterPro" id="IPR021860">
    <property type="entry name" value="Peptidase_S12_Pab87-rel_C"/>
</dbReference>
<dbReference type="Pfam" id="PF11954">
    <property type="entry name" value="DUF3471"/>
    <property type="match status" value="1"/>
</dbReference>
<dbReference type="KEGG" id="hyj:FHG12_01460"/>
<dbReference type="OrthoDB" id="9793489at2"/>
<dbReference type="AlphaFoldDB" id="A0A5B7ZUG6"/>
<dbReference type="PANTHER" id="PTHR46825">
    <property type="entry name" value="D-ALANYL-D-ALANINE-CARBOXYPEPTIDASE/ENDOPEPTIDASE AMPH"/>
    <property type="match status" value="1"/>
</dbReference>
<accession>A0A5B7ZUG6</accession>
<evidence type="ECO:0000313" key="6">
    <source>
        <dbReference type="Proteomes" id="UP000305398"/>
    </source>
</evidence>
<dbReference type="Gene3D" id="3.40.710.10">
    <property type="entry name" value="DD-peptidase/beta-lactamase superfamily"/>
    <property type="match status" value="1"/>
</dbReference>
<name>A0A5B7ZUG6_9BACT</name>
<keyword evidence="6" id="KW-1185">Reference proteome</keyword>
<keyword evidence="5" id="KW-0378">Hydrolase</keyword>
<dbReference type="GO" id="GO:0016020">
    <property type="term" value="C:membrane"/>
    <property type="evidence" value="ECO:0007669"/>
    <property type="project" value="UniProtKB-SubCell"/>
</dbReference>
<evidence type="ECO:0000313" key="5">
    <source>
        <dbReference type="EMBL" id="QDA58844.1"/>
    </source>
</evidence>
<sequence>MNNRFAYSTFLTFAIALIINWLPTESLAQNRQKVKKLEAFMEESYRAGQFSGAVLVAEKGKVIFSKGYGLANREWNLPNTPDTKFRIGSLTKQFTSLLVMQLVEKGQLRLDGHISDYLPDYPKVTGDKITLHHLLTHTSGIPSYTGLPRFIAETSIRPTTPTAFWSTFANLPLEFEPGSKFHYSNSGYFLLGAIIEKVTGKSYAQVLQENILRPLHMDNSGYDLPGTVLAKRAAGYQKTPAGFENAPYLDMTVPYAAGSLYSTVEDLYKWDRALDSDQLLSAASKALMFKPFLNNYGYAWMTARGVLGKDTLTLVEHNGGINGFGSLLTRIPQDQSLIVVLDNQGGEHLTEVDRGLLRILYNQPAAKPKPAPTVAAAPTTAPKPLGSNASPLTSYVGKYQLAPTFFIAITAENSQLFLQATGQSRFELAAETTGHYSIKEVQADIEFVKAASGAVEKLILHQGGRDLPGVKVE</sequence>
<organism evidence="5 6">
    <name type="scientific">Hymenobacter jejuensis</name>
    <dbReference type="NCBI Taxonomy" id="2502781"/>
    <lineage>
        <taxon>Bacteria</taxon>
        <taxon>Pseudomonadati</taxon>
        <taxon>Bacteroidota</taxon>
        <taxon>Cytophagia</taxon>
        <taxon>Cytophagales</taxon>
        <taxon>Hymenobacteraceae</taxon>
        <taxon>Hymenobacter</taxon>
    </lineage>
</organism>
<reference evidence="5 6" key="1">
    <citation type="submission" date="2019-06" db="EMBL/GenBank/DDBJ databases">
        <authorList>
            <person name="Srinivasan S."/>
        </authorList>
    </citation>
    <scope>NUCLEOTIDE SEQUENCE [LARGE SCALE GENOMIC DNA]</scope>
    <source>
        <strain evidence="5 6">17J68-5</strain>
    </source>
</reference>
<feature type="domain" description="Peptidase S12 Pab87-related C-terminal" evidence="4">
    <location>
        <begin position="386"/>
        <end position="461"/>
    </location>
</feature>
<dbReference type="GO" id="GO:0016787">
    <property type="term" value="F:hydrolase activity"/>
    <property type="evidence" value="ECO:0007669"/>
    <property type="project" value="UniProtKB-KW"/>
</dbReference>
<dbReference type="PANTHER" id="PTHR46825:SF11">
    <property type="entry name" value="PENICILLIN-BINDING PROTEIN 4"/>
    <property type="match status" value="1"/>
</dbReference>
<dbReference type="InterPro" id="IPR001466">
    <property type="entry name" value="Beta-lactam-related"/>
</dbReference>
<keyword evidence="2" id="KW-0472">Membrane</keyword>
<dbReference type="Proteomes" id="UP000305398">
    <property type="component" value="Chromosome"/>
</dbReference>
<dbReference type="RefSeq" id="WP_139513868.1">
    <property type="nucleotide sequence ID" value="NZ_CP040896.1"/>
</dbReference>
<comment type="subcellular location">
    <subcellularLocation>
        <location evidence="1">Membrane</location>
    </subcellularLocation>
</comment>
<feature type="domain" description="Beta-lactamase-related" evidence="3">
    <location>
        <begin position="47"/>
        <end position="353"/>
    </location>
</feature>
<dbReference type="Pfam" id="PF00144">
    <property type="entry name" value="Beta-lactamase"/>
    <property type="match status" value="1"/>
</dbReference>
<evidence type="ECO:0000256" key="2">
    <source>
        <dbReference type="ARBA" id="ARBA00023136"/>
    </source>
</evidence>